<dbReference type="VEuPathDB" id="FungiDB:P168DRAFT_42510"/>
<dbReference type="AlphaFoldDB" id="A0A2I1CX45"/>
<sequence>MAIPLFLVSFRHTVTSPSPAGRGGKASRGKARTVSFSRLRIIITISIIVQEAPETPTFQWLNRRPALLEWRLDRNKRTTLIECDTALTYGWL</sequence>
<gene>
    <name evidence="1" type="ORF">P168DRAFT_42510</name>
</gene>
<dbReference type="Proteomes" id="UP000234254">
    <property type="component" value="Unassembled WGS sequence"/>
</dbReference>
<accession>A0A2I1CX45</accession>
<dbReference type="GeneID" id="36549466"/>
<proteinExistence type="predicted"/>
<dbReference type="RefSeq" id="XP_024690773.1">
    <property type="nucleotide sequence ID" value="XM_024841937.1"/>
</dbReference>
<keyword evidence="2" id="KW-1185">Reference proteome</keyword>
<comment type="caution">
    <text evidence="1">The sequence shown here is derived from an EMBL/GenBank/DDBJ whole genome shotgun (WGS) entry which is preliminary data.</text>
</comment>
<evidence type="ECO:0000313" key="1">
    <source>
        <dbReference type="EMBL" id="PKY02179.1"/>
    </source>
</evidence>
<reference evidence="1" key="1">
    <citation type="submission" date="2016-12" db="EMBL/GenBank/DDBJ databases">
        <title>The genomes of Aspergillus section Nigri reveals drivers in fungal speciation.</title>
        <authorList>
            <consortium name="DOE Joint Genome Institute"/>
            <person name="Vesth T.C."/>
            <person name="Nybo J."/>
            <person name="Theobald S."/>
            <person name="Brandl J."/>
            <person name="Frisvad J.C."/>
            <person name="Nielsen K.F."/>
            <person name="Lyhne E.K."/>
            <person name="Kogle M.E."/>
            <person name="Kuo A."/>
            <person name="Riley R."/>
            <person name="Clum A."/>
            <person name="Nolan M."/>
            <person name="Lipzen A."/>
            <person name="Salamov A."/>
            <person name="Henrissat B."/>
            <person name="Wiebenga A."/>
            <person name="De vries R.P."/>
            <person name="Grigoriev I.V."/>
            <person name="Mortensen U.H."/>
            <person name="Andersen M.R."/>
            <person name="Baker S.E."/>
        </authorList>
    </citation>
    <scope>NUCLEOTIDE SEQUENCE</scope>
    <source>
        <strain evidence="1">IBT 28561</strain>
    </source>
</reference>
<organism evidence="1 2">
    <name type="scientific">Aspergillus campestris (strain IBT 28561)</name>
    <dbReference type="NCBI Taxonomy" id="1392248"/>
    <lineage>
        <taxon>Eukaryota</taxon>
        <taxon>Fungi</taxon>
        <taxon>Dikarya</taxon>
        <taxon>Ascomycota</taxon>
        <taxon>Pezizomycotina</taxon>
        <taxon>Eurotiomycetes</taxon>
        <taxon>Eurotiomycetidae</taxon>
        <taxon>Eurotiales</taxon>
        <taxon>Aspergillaceae</taxon>
        <taxon>Aspergillus</taxon>
        <taxon>Aspergillus subgen. Circumdati</taxon>
    </lineage>
</organism>
<name>A0A2I1CX45_ASPC2</name>
<dbReference type="EMBL" id="MSFM01000010">
    <property type="protein sequence ID" value="PKY02179.1"/>
    <property type="molecule type" value="Genomic_DNA"/>
</dbReference>
<protein>
    <submittedName>
        <fullName evidence="1">Uncharacterized protein</fullName>
    </submittedName>
</protein>
<evidence type="ECO:0000313" key="2">
    <source>
        <dbReference type="Proteomes" id="UP000234254"/>
    </source>
</evidence>